<evidence type="ECO:0000313" key="4">
    <source>
        <dbReference type="Proteomes" id="UP000092730"/>
    </source>
</evidence>
<gene>
    <name evidence="2" type="ORF">I302_03329</name>
    <name evidence="3" type="ORF">I302_104621</name>
</gene>
<keyword evidence="4" id="KW-1185">Reference proteome</keyword>
<dbReference type="KEGG" id="kbi:30207728"/>
<name>A0A1B9GBS3_9TREE</name>
<dbReference type="VEuPathDB" id="FungiDB:I302_03329"/>
<reference evidence="2" key="1">
    <citation type="submission" date="2013-07" db="EMBL/GenBank/DDBJ databases">
        <title>The Genome Sequence of Cryptococcus bestiolae CBS10118.</title>
        <authorList>
            <consortium name="The Broad Institute Genome Sequencing Platform"/>
            <person name="Cuomo C."/>
            <person name="Litvintseva A."/>
            <person name="Chen Y."/>
            <person name="Heitman J."/>
            <person name="Sun S."/>
            <person name="Springer D."/>
            <person name="Dromer F."/>
            <person name="Young S.K."/>
            <person name="Zeng Q."/>
            <person name="Gargeya S."/>
            <person name="Fitzgerald M."/>
            <person name="Abouelleil A."/>
            <person name="Alvarado L."/>
            <person name="Berlin A.M."/>
            <person name="Chapman S.B."/>
            <person name="Dewar J."/>
            <person name="Goldberg J."/>
            <person name="Griggs A."/>
            <person name="Gujja S."/>
            <person name="Hansen M."/>
            <person name="Howarth C."/>
            <person name="Imamovic A."/>
            <person name="Larimer J."/>
            <person name="McCowan C."/>
            <person name="Murphy C."/>
            <person name="Pearson M."/>
            <person name="Priest M."/>
            <person name="Roberts A."/>
            <person name="Saif S."/>
            <person name="Shea T."/>
            <person name="Sykes S."/>
            <person name="Wortman J."/>
            <person name="Nusbaum C."/>
            <person name="Birren B."/>
        </authorList>
    </citation>
    <scope>NUCLEOTIDE SEQUENCE [LARGE SCALE GENOMIC DNA]</scope>
    <source>
        <strain evidence="2">CBS 10118</strain>
    </source>
</reference>
<evidence type="ECO:0000313" key="2">
    <source>
        <dbReference type="EMBL" id="OCF28470.1"/>
    </source>
</evidence>
<accession>A0A1B9GBS3</accession>
<reference evidence="3" key="4">
    <citation type="submission" date="2024-02" db="EMBL/GenBank/DDBJ databases">
        <title>Comparative genomics of Cryptococcus and Kwoniella reveals pathogenesis evolution and contrasting modes of karyotype evolution via chromosome fusion or intercentromeric recombination.</title>
        <authorList>
            <person name="Coelho M.A."/>
            <person name="David-Palma M."/>
            <person name="Shea T."/>
            <person name="Bowers K."/>
            <person name="McGinley-Smith S."/>
            <person name="Mohammad A.W."/>
            <person name="Gnirke A."/>
            <person name="Yurkov A.M."/>
            <person name="Nowrousian M."/>
            <person name="Sun S."/>
            <person name="Cuomo C.A."/>
            <person name="Heitman J."/>
        </authorList>
    </citation>
    <scope>NUCLEOTIDE SEQUENCE</scope>
    <source>
        <strain evidence="3">CBS 10118</strain>
    </source>
</reference>
<protein>
    <submittedName>
        <fullName evidence="2">Uncharacterized protein</fullName>
    </submittedName>
</protein>
<reference evidence="3" key="2">
    <citation type="submission" date="2013-07" db="EMBL/GenBank/DDBJ databases">
        <authorList>
            <consortium name="The Broad Institute Genome Sequencing Platform"/>
            <person name="Cuomo C."/>
            <person name="Litvintseva A."/>
            <person name="Chen Y."/>
            <person name="Heitman J."/>
            <person name="Sun S."/>
            <person name="Springer D."/>
            <person name="Dromer F."/>
            <person name="Young S.K."/>
            <person name="Zeng Q."/>
            <person name="Gargeya S."/>
            <person name="Fitzgerald M."/>
            <person name="Abouelleil A."/>
            <person name="Alvarado L."/>
            <person name="Berlin A.M."/>
            <person name="Chapman S.B."/>
            <person name="Dewar J."/>
            <person name="Goldberg J."/>
            <person name="Griggs A."/>
            <person name="Gujja S."/>
            <person name="Hansen M."/>
            <person name="Howarth C."/>
            <person name="Imamovic A."/>
            <person name="Larimer J."/>
            <person name="McCowan C."/>
            <person name="Murphy C."/>
            <person name="Pearson M."/>
            <person name="Priest M."/>
            <person name="Roberts A."/>
            <person name="Saif S."/>
            <person name="Shea T."/>
            <person name="Sykes S."/>
            <person name="Wortman J."/>
            <person name="Nusbaum C."/>
            <person name="Birren B."/>
        </authorList>
    </citation>
    <scope>NUCLEOTIDE SEQUENCE</scope>
    <source>
        <strain evidence="3">CBS 10118</strain>
    </source>
</reference>
<evidence type="ECO:0000313" key="3">
    <source>
        <dbReference type="EMBL" id="WVW82610.1"/>
    </source>
</evidence>
<organism evidence="2">
    <name type="scientific">Kwoniella bestiolae CBS 10118</name>
    <dbReference type="NCBI Taxonomy" id="1296100"/>
    <lineage>
        <taxon>Eukaryota</taxon>
        <taxon>Fungi</taxon>
        <taxon>Dikarya</taxon>
        <taxon>Basidiomycota</taxon>
        <taxon>Agaricomycotina</taxon>
        <taxon>Tremellomycetes</taxon>
        <taxon>Tremellales</taxon>
        <taxon>Cryptococcaceae</taxon>
        <taxon>Kwoniella</taxon>
    </lineage>
</organism>
<feature type="compositionally biased region" description="Polar residues" evidence="1">
    <location>
        <begin position="7"/>
        <end position="33"/>
    </location>
</feature>
<dbReference type="EMBL" id="KI894019">
    <property type="protein sequence ID" value="OCF28470.1"/>
    <property type="molecule type" value="Genomic_DNA"/>
</dbReference>
<dbReference type="RefSeq" id="XP_019049540.1">
    <property type="nucleotide sequence ID" value="XM_019189978.1"/>
</dbReference>
<dbReference type="Proteomes" id="UP000092730">
    <property type="component" value="Chromosome 2"/>
</dbReference>
<proteinExistence type="predicted"/>
<evidence type="ECO:0000256" key="1">
    <source>
        <dbReference type="SAM" id="MobiDB-lite"/>
    </source>
</evidence>
<feature type="region of interest" description="Disordered" evidence="1">
    <location>
        <begin position="1"/>
        <end position="41"/>
    </location>
</feature>
<reference evidence="2" key="3">
    <citation type="submission" date="2014-01" db="EMBL/GenBank/DDBJ databases">
        <title>Evolution of pathogenesis and genome organization in the Tremellales.</title>
        <authorList>
            <person name="Cuomo C."/>
            <person name="Litvintseva A."/>
            <person name="Heitman J."/>
            <person name="Chen Y."/>
            <person name="Sun S."/>
            <person name="Springer D."/>
            <person name="Dromer F."/>
            <person name="Young S."/>
            <person name="Zeng Q."/>
            <person name="Chapman S."/>
            <person name="Gujja S."/>
            <person name="Saif S."/>
            <person name="Birren B."/>
        </authorList>
    </citation>
    <scope>NUCLEOTIDE SEQUENCE</scope>
    <source>
        <strain evidence="2">CBS 10118</strain>
    </source>
</reference>
<dbReference type="EMBL" id="CP144542">
    <property type="protein sequence ID" value="WVW82610.1"/>
    <property type="molecule type" value="Genomic_DNA"/>
</dbReference>
<dbReference type="AlphaFoldDB" id="A0A1B9GBS3"/>
<sequence>MFEKNPNDPTLTEEQKTRNSSTAKMGTSSGDTASESKNDKASDYDREMGFFKINALNHSKGLMNGVRFNKRHEPKFNFRQMSEAAFESVITTAIDSYIDKVERSMGVRDSTVWELGRRIIGKRPSRPRPSERFAEGSITIVFEQKPERFDWTLKTSSPYPGAPSALSPSALLLI</sequence>
<dbReference type="GeneID" id="30207728"/>